<dbReference type="VEuPathDB" id="TriTrypDB:TcCLB.508221.120"/>
<evidence type="ECO:0000313" key="2">
    <source>
        <dbReference type="Proteomes" id="UP000246078"/>
    </source>
</evidence>
<dbReference type="VEuPathDB" id="TriTrypDB:ECC02_009149"/>
<name>A0A2V2X4X3_TRYCR</name>
<accession>A0A2V2X4X3</accession>
<dbReference type="AlphaFoldDB" id="A0A2V2X4X3"/>
<dbReference type="VEuPathDB" id="TriTrypDB:TcCLB.511077.140"/>
<sequence length="235" mass="26412">MMSRARLLIPFTPFYRITVLNHGRSLLHLSLDSHLGPLHYYTAPQKQMIYLWRSIVHQLAGSHARRERSALPLKMALDISYLLVWKTSQLPTRILVATESLSAIEAHRAGPLAVRDYVTEEIWIMLLFLVKRGHSVEFMFSPSHCGVPCNEAAGEEAAVASSLPAMGYPNLARGIPYRRQEVMLEGSPGGGRRRVHHTTGARRYSENSITCVRPNVVPRPAALRTTAMRLLPTLR</sequence>
<dbReference type="VEuPathDB" id="TriTrypDB:TCSYLVIO_007937"/>
<dbReference type="VEuPathDB" id="TriTrypDB:TcG_11625"/>
<proteinExistence type="predicted"/>
<organism evidence="1 2">
    <name type="scientific">Trypanosoma cruzi</name>
    <dbReference type="NCBI Taxonomy" id="5693"/>
    <lineage>
        <taxon>Eukaryota</taxon>
        <taxon>Discoba</taxon>
        <taxon>Euglenozoa</taxon>
        <taxon>Kinetoplastea</taxon>
        <taxon>Metakinetoplastina</taxon>
        <taxon>Trypanosomatida</taxon>
        <taxon>Trypanosomatidae</taxon>
        <taxon>Trypanosoma</taxon>
        <taxon>Schizotrypanum</taxon>
    </lineage>
</organism>
<dbReference type="VEuPathDB" id="TriTrypDB:TcCL_ESM10500"/>
<reference evidence="1 2" key="1">
    <citation type="journal article" date="2018" name="Microb. Genom.">
        <title>Expanding an expanded genome: long-read sequencing of Trypanosoma cruzi.</title>
        <authorList>
            <person name="Berna L."/>
            <person name="Rodriguez M."/>
            <person name="Chiribao M.L."/>
            <person name="Parodi-Talice A."/>
            <person name="Pita S."/>
            <person name="Rijo G."/>
            <person name="Alvarez-Valin F."/>
            <person name="Robello C."/>
        </authorList>
    </citation>
    <scope>NUCLEOTIDE SEQUENCE [LARGE SCALE GENOMIC DNA]</scope>
    <source>
        <strain evidence="1 2">TCC</strain>
    </source>
</reference>
<comment type="caution">
    <text evidence="1">The sequence shown here is derived from an EMBL/GenBank/DDBJ whole genome shotgun (WGS) entry which is preliminary data.</text>
</comment>
<dbReference type="VEuPathDB" id="TriTrypDB:C3747_26g102"/>
<dbReference type="EMBL" id="PRFC01000026">
    <property type="protein sequence ID" value="PWV15920.1"/>
    <property type="molecule type" value="Genomic_DNA"/>
</dbReference>
<dbReference type="VEuPathDB" id="TriTrypDB:TCDM_12121"/>
<dbReference type="VEuPathDB" id="TriTrypDB:TcBrA4_0111240"/>
<protein>
    <submittedName>
        <fullName evidence="1">Uncharacterized protein</fullName>
    </submittedName>
</protein>
<gene>
    <name evidence="1" type="ORF">C3747_26g102</name>
</gene>
<evidence type="ECO:0000313" key="1">
    <source>
        <dbReference type="EMBL" id="PWV15920.1"/>
    </source>
</evidence>
<dbReference type="Proteomes" id="UP000246078">
    <property type="component" value="Unassembled WGS sequence"/>
</dbReference>